<dbReference type="Gene3D" id="2.20.100.10">
    <property type="entry name" value="Thrombospondin type-1 (TSP1) repeat"/>
    <property type="match status" value="1"/>
</dbReference>
<dbReference type="Proteomes" id="UP001432322">
    <property type="component" value="Unassembled WGS sequence"/>
</dbReference>
<comment type="caution">
    <text evidence="3">The sequence shown here is derived from an EMBL/GenBank/DDBJ whole genome shotgun (WGS) entry which is preliminary data.</text>
</comment>
<feature type="region of interest" description="Disordered" evidence="1">
    <location>
        <begin position="236"/>
        <end position="291"/>
    </location>
</feature>
<protein>
    <submittedName>
        <fullName evidence="3">Uncharacterized protein</fullName>
    </submittedName>
</protein>
<name>A0AAV5WU02_9BILA</name>
<dbReference type="EMBL" id="BTSY01000006">
    <property type="protein sequence ID" value="GMT33174.1"/>
    <property type="molecule type" value="Genomic_DNA"/>
</dbReference>
<dbReference type="InterPro" id="IPR039942">
    <property type="entry name" value="SBSPO"/>
</dbReference>
<keyword evidence="2" id="KW-0732">Signal</keyword>
<dbReference type="InterPro" id="IPR036383">
    <property type="entry name" value="TSP1_rpt_sf"/>
</dbReference>
<dbReference type="SUPFAM" id="SSF82895">
    <property type="entry name" value="TSP-1 type 1 repeat"/>
    <property type="match status" value="1"/>
</dbReference>
<evidence type="ECO:0000313" key="3">
    <source>
        <dbReference type="EMBL" id="GMT33174.1"/>
    </source>
</evidence>
<evidence type="ECO:0000313" key="4">
    <source>
        <dbReference type="Proteomes" id="UP001432322"/>
    </source>
</evidence>
<feature type="signal peptide" evidence="2">
    <location>
        <begin position="1"/>
        <end position="18"/>
    </location>
</feature>
<dbReference type="PROSITE" id="PS50092">
    <property type="entry name" value="TSP1"/>
    <property type="match status" value="1"/>
</dbReference>
<reference evidence="3" key="1">
    <citation type="submission" date="2023-10" db="EMBL/GenBank/DDBJ databases">
        <title>Genome assembly of Pristionchus species.</title>
        <authorList>
            <person name="Yoshida K."/>
            <person name="Sommer R.J."/>
        </authorList>
    </citation>
    <scope>NUCLEOTIDE SEQUENCE</scope>
    <source>
        <strain evidence="3">RS5133</strain>
    </source>
</reference>
<dbReference type="AlphaFoldDB" id="A0AAV5WU02"/>
<gene>
    <name evidence="3" type="ORF">PFISCL1PPCAC_24471</name>
</gene>
<dbReference type="PANTHER" id="PTHR20920">
    <property type="entry name" value="RPE-SPONDIN"/>
    <property type="match status" value="1"/>
</dbReference>
<organism evidence="3 4">
    <name type="scientific">Pristionchus fissidentatus</name>
    <dbReference type="NCBI Taxonomy" id="1538716"/>
    <lineage>
        <taxon>Eukaryota</taxon>
        <taxon>Metazoa</taxon>
        <taxon>Ecdysozoa</taxon>
        <taxon>Nematoda</taxon>
        <taxon>Chromadorea</taxon>
        <taxon>Rhabditida</taxon>
        <taxon>Rhabditina</taxon>
        <taxon>Diplogasteromorpha</taxon>
        <taxon>Diplogasteroidea</taxon>
        <taxon>Neodiplogasteridae</taxon>
        <taxon>Pristionchus</taxon>
    </lineage>
</organism>
<feature type="compositionally biased region" description="Low complexity" evidence="1">
    <location>
        <begin position="236"/>
        <end position="261"/>
    </location>
</feature>
<feature type="non-terminal residue" evidence="3">
    <location>
        <position position="1"/>
    </location>
</feature>
<evidence type="ECO:0000256" key="1">
    <source>
        <dbReference type="SAM" id="MobiDB-lite"/>
    </source>
</evidence>
<accession>A0AAV5WU02</accession>
<dbReference type="PANTHER" id="PTHR20920:SF5">
    <property type="entry name" value="SMB DOMAIN-CONTAINING PROTEIN"/>
    <property type="match status" value="1"/>
</dbReference>
<proteinExistence type="predicted"/>
<sequence length="335" mass="38042">QMRYLILPLFILVRRLTASECEVSPWAGWSQCFGDCNYGQQVRNRDVTKPPLPELTSRGAPLLPVCSHLYETRFCAPAFCAPSTTPSPRIRHRWHASTKLFRSWPSTKSVTVDDKNPNVEEEPTERSFLIDPYPTLVTVKDTPKSSPQANQQPDPRLSLQHVYRNRVEPQDHFTIRGEAPRSRLPSVNDHMRMFSSLFGGKQHPETINQKTKEVKETQEEEYKKYFAWINGTTPTPSRPSFISSSTTTTSTTSTAPSTSSEETNEEERSTRMGLRSPRIFPSTVNPDPFNEDTFEDITAATKAPNMKEVMQMLTTTIAAPVDLTTIYIFPKILIE</sequence>
<keyword evidence="4" id="KW-1185">Reference proteome</keyword>
<evidence type="ECO:0000256" key="2">
    <source>
        <dbReference type="SAM" id="SignalP"/>
    </source>
</evidence>
<dbReference type="InterPro" id="IPR000884">
    <property type="entry name" value="TSP1_rpt"/>
</dbReference>
<feature type="chain" id="PRO_5043473177" evidence="2">
    <location>
        <begin position="19"/>
        <end position="335"/>
    </location>
</feature>